<dbReference type="InterPro" id="IPR001875">
    <property type="entry name" value="DED_dom"/>
</dbReference>
<feature type="region of interest" description="Disordered" evidence="6">
    <location>
        <begin position="87"/>
        <end position="109"/>
    </location>
</feature>
<dbReference type="PROSITE" id="PS50089">
    <property type="entry name" value="ZF_RING_2"/>
    <property type="match status" value="1"/>
</dbReference>
<protein>
    <submittedName>
        <fullName evidence="11">Tripartite motif-containing protein 10</fullName>
    </submittedName>
</protein>
<dbReference type="SMART" id="SM00184">
    <property type="entry name" value="RING"/>
    <property type="match status" value="1"/>
</dbReference>
<keyword evidence="5" id="KW-0175">Coiled coil</keyword>
<gene>
    <name evidence="11" type="ORF">UY3_02345</name>
</gene>
<evidence type="ECO:0000256" key="2">
    <source>
        <dbReference type="ARBA" id="ARBA00022771"/>
    </source>
</evidence>
<feature type="compositionally biased region" description="Basic and acidic residues" evidence="6">
    <location>
        <begin position="91"/>
        <end position="100"/>
    </location>
</feature>
<dbReference type="Pfam" id="PF25496">
    <property type="entry name" value="URGCP"/>
    <property type="match status" value="1"/>
</dbReference>
<dbReference type="SMART" id="SM00336">
    <property type="entry name" value="BBOX"/>
    <property type="match status" value="1"/>
</dbReference>
<dbReference type="Pfam" id="PF15227">
    <property type="entry name" value="zf-C3HC4_4"/>
    <property type="match status" value="1"/>
</dbReference>
<evidence type="ECO:0000259" key="9">
    <source>
        <dbReference type="PROSITE" id="PS50168"/>
    </source>
</evidence>
<name>M7BT91_CHEMY</name>
<dbReference type="GO" id="GO:0042981">
    <property type="term" value="P:regulation of apoptotic process"/>
    <property type="evidence" value="ECO:0007669"/>
    <property type="project" value="InterPro"/>
</dbReference>
<dbReference type="AlphaFoldDB" id="M7BT91"/>
<accession>M7BT91</accession>
<dbReference type="GO" id="GO:0008270">
    <property type="term" value="F:zinc ion binding"/>
    <property type="evidence" value="ECO:0007669"/>
    <property type="project" value="UniProtKB-KW"/>
</dbReference>
<proteinExistence type="predicted"/>
<evidence type="ECO:0000256" key="1">
    <source>
        <dbReference type="ARBA" id="ARBA00022723"/>
    </source>
</evidence>
<keyword evidence="2 4" id="KW-0863">Zinc-finger</keyword>
<dbReference type="InterPro" id="IPR013083">
    <property type="entry name" value="Znf_RING/FYVE/PHD"/>
</dbReference>
<dbReference type="SUPFAM" id="SSF57850">
    <property type="entry name" value="RING/U-box"/>
    <property type="match status" value="1"/>
</dbReference>
<evidence type="ECO:0000256" key="4">
    <source>
        <dbReference type="PROSITE-ProRule" id="PRU00024"/>
    </source>
</evidence>
<dbReference type="InterPro" id="IPR050143">
    <property type="entry name" value="TRIM/RBCC"/>
</dbReference>
<dbReference type="Gene3D" id="3.30.40.10">
    <property type="entry name" value="Zinc/RING finger domain, C3HC4 (zinc finger)"/>
    <property type="match status" value="1"/>
</dbReference>
<dbReference type="PROSITE" id="PS50119">
    <property type="entry name" value="ZF_BBOX"/>
    <property type="match status" value="1"/>
</dbReference>
<feature type="domain" description="B box-type" evidence="8">
    <location>
        <begin position="197"/>
        <end position="238"/>
    </location>
</feature>
<feature type="coiled-coil region" evidence="5">
    <location>
        <begin position="256"/>
        <end position="345"/>
    </location>
</feature>
<evidence type="ECO:0000313" key="12">
    <source>
        <dbReference type="Proteomes" id="UP000031443"/>
    </source>
</evidence>
<dbReference type="InterPro" id="IPR057365">
    <property type="entry name" value="URGCP"/>
</dbReference>
<dbReference type="Gene3D" id="3.30.160.60">
    <property type="entry name" value="Classic Zinc Finger"/>
    <property type="match status" value="1"/>
</dbReference>
<dbReference type="Pfam" id="PF02758">
    <property type="entry name" value="PYRIN"/>
    <property type="match status" value="1"/>
</dbReference>
<feature type="domain" description="Pyrin" evidence="10">
    <location>
        <begin position="1"/>
        <end position="92"/>
    </location>
</feature>
<dbReference type="SUPFAM" id="SSF57845">
    <property type="entry name" value="B-box zinc-binding domain"/>
    <property type="match status" value="1"/>
</dbReference>
<feature type="domain" description="RING-type" evidence="7">
    <location>
        <begin position="120"/>
        <end position="165"/>
    </location>
</feature>
<dbReference type="Gene3D" id="1.10.533.10">
    <property type="entry name" value="Death Domain, Fas"/>
    <property type="match status" value="1"/>
</dbReference>
<dbReference type="Proteomes" id="UP000031443">
    <property type="component" value="Unassembled WGS sequence"/>
</dbReference>
<keyword evidence="1" id="KW-0479">Metal-binding</keyword>
<dbReference type="eggNOG" id="KOG2177">
    <property type="taxonomic scope" value="Eukaryota"/>
</dbReference>
<dbReference type="InterPro" id="IPR004020">
    <property type="entry name" value="DAPIN"/>
</dbReference>
<dbReference type="SMART" id="SM01289">
    <property type="entry name" value="PYRIN"/>
    <property type="match status" value="1"/>
</dbReference>
<keyword evidence="12" id="KW-1185">Reference proteome</keyword>
<organism evidence="11 12">
    <name type="scientific">Chelonia mydas</name>
    <name type="common">Green sea-turtle</name>
    <name type="synonym">Chelonia agassizi</name>
    <dbReference type="NCBI Taxonomy" id="8469"/>
    <lineage>
        <taxon>Eukaryota</taxon>
        <taxon>Metazoa</taxon>
        <taxon>Chordata</taxon>
        <taxon>Craniata</taxon>
        <taxon>Vertebrata</taxon>
        <taxon>Euteleostomi</taxon>
        <taxon>Archelosauria</taxon>
        <taxon>Testudinata</taxon>
        <taxon>Testudines</taxon>
        <taxon>Cryptodira</taxon>
        <taxon>Durocryptodira</taxon>
        <taxon>Americhelydia</taxon>
        <taxon>Chelonioidea</taxon>
        <taxon>Cheloniidae</taxon>
        <taxon>Chelonia</taxon>
    </lineage>
</organism>
<dbReference type="EMBL" id="KB511954">
    <property type="protein sequence ID" value="EMP40419.1"/>
    <property type="molecule type" value="Genomic_DNA"/>
</dbReference>
<dbReference type="InterPro" id="IPR011029">
    <property type="entry name" value="DEATH-like_dom_sf"/>
</dbReference>
<dbReference type="PANTHER" id="PTHR24103">
    <property type="entry name" value="E3 UBIQUITIN-PROTEIN LIGASE TRIM"/>
    <property type="match status" value="1"/>
</dbReference>
<dbReference type="InterPro" id="IPR000315">
    <property type="entry name" value="Znf_B-box"/>
</dbReference>
<dbReference type="Pfam" id="PF00643">
    <property type="entry name" value="zf-B_box"/>
    <property type="match status" value="1"/>
</dbReference>
<feature type="domain" description="DED" evidence="9">
    <location>
        <begin position="4"/>
        <end position="88"/>
    </location>
</feature>
<reference evidence="12" key="1">
    <citation type="journal article" date="2013" name="Nat. Genet.">
        <title>The draft genomes of soft-shell turtle and green sea turtle yield insights into the development and evolution of the turtle-specific body plan.</title>
        <authorList>
            <person name="Wang Z."/>
            <person name="Pascual-Anaya J."/>
            <person name="Zadissa A."/>
            <person name="Li W."/>
            <person name="Niimura Y."/>
            <person name="Huang Z."/>
            <person name="Li C."/>
            <person name="White S."/>
            <person name="Xiong Z."/>
            <person name="Fang D."/>
            <person name="Wang B."/>
            <person name="Ming Y."/>
            <person name="Chen Y."/>
            <person name="Zheng Y."/>
            <person name="Kuraku S."/>
            <person name="Pignatelli M."/>
            <person name="Herrero J."/>
            <person name="Beal K."/>
            <person name="Nozawa M."/>
            <person name="Li Q."/>
            <person name="Wang J."/>
            <person name="Zhang H."/>
            <person name="Yu L."/>
            <person name="Shigenobu S."/>
            <person name="Wang J."/>
            <person name="Liu J."/>
            <person name="Flicek P."/>
            <person name="Searle S."/>
            <person name="Wang J."/>
            <person name="Kuratani S."/>
            <person name="Yin Y."/>
            <person name="Aken B."/>
            <person name="Zhang G."/>
            <person name="Irie N."/>
        </authorList>
    </citation>
    <scope>NUCLEOTIDE SEQUENCE [LARGE SCALE GENOMIC DNA]</scope>
</reference>
<evidence type="ECO:0000259" key="8">
    <source>
        <dbReference type="PROSITE" id="PS50119"/>
    </source>
</evidence>
<dbReference type="PROSITE" id="PS50824">
    <property type="entry name" value="DAPIN"/>
    <property type="match status" value="1"/>
</dbReference>
<evidence type="ECO:0000256" key="5">
    <source>
        <dbReference type="SAM" id="Coils"/>
    </source>
</evidence>
<dbReference type="SUPFAM" id="SSF47986">
    <property type="entry name" value="DEATH domain"/>
    <property type="match status" value="1"/>
</dbReference>
<evidence type="ECO:0000259" key="10">
    <source>
        <dbReference type="PROSITE" id="PS50824"/>
    </source>
</evidence>
<sequence length="604" mass="69414">MEKAVSDCLHDILEELTKDELKKFKFKLNNFKLKRDYDNIPMGKLEEASSVDMTQILLSYYGEDYGVEVTMNVLKSMNRRDLAQKLSETWRPGRESENPERATATASETPECEVEDEATCPICLDSFSDPVAIDCGHSSCKICITTYCDKWEEGNHGPLCCPLCRKKIEKKNFRPNWHLASLVEHVKQSRLKTGKEEKENLCERHKGKLSLFCEDDGEFICVECDKSPGHEAHTVVLIKTAAQKYKGQICVHLENLKKKEEELLKIKCNEERWSKEQQEEIETERKKIMSKLEELQKILQEHKQHLLTPLEKLNKDIVKRENENVTKLLEEISFLSNLKEDLQKKCQQPARKFLQDIRSTLNRCKQVKDRQPVEILHEREENLSTLHQPGIVPEEILKKFRVKRKTLQEVLSNLNLDQHRNNKLKLRNVLEVSLESTENSTPKSLTDLPGHFLRKVMALNVMARNTSLVQNADEENDDEEKDLGMTEDFLSQNETDTTDSLNPLDVLCAVLLCSDSFLQQEILSKMSMCQFALPLLLPALDTPKCTLIVHPTAVGHEGHCEEVEAALPGREQRVQRGEPGAHSNANHFLCADWELQLLQVQTPQ</sequence>
<evidence type="ECO:0000256" key="3">
    <source>
        <dbReference type="ARBA" id="ARBA00022833"/>
    </source>
</evidence>
<dbReference type="InterPro" id="IPR001841">
    <property type="entry name" value="Znf_RING"/>
</dbReference>
<evidence type="ECO:0000259" key="7">
    <source>
        <dbReference type="PROSITE" id="PS50089"/>
    </source>
</evidence>
<evidence type="ECO:0000256" key="6">
    <source>
        <dbReference type="SAM" id="MobiDB-lite"/>
    </source>
</evidence>
<evidence type="ECO:0000313" key="11">
    <source>
        <dbReference type="EMBL" id="EMP40419.1"/>
    </source>
</evidence>
<keyword evidence="3" id="KW-0862">Zinc</keyword>
<dbReference type="CDD" id="cd08321">
    <property type="entry name" value="Pyrin_ASC-like"/>
    <property type="match status" value="1"/>
</dbReference>
<dbReference type="PROSITE" id="PS50168">
    <property type="entry name" value="DED"/>
    <property type="match status" value="1"/>
</dbReference>
<dbReference type="STRING" id="8469.M7BT91"/>